<keyword evidence="4" id="KW-0812">Transmembrane</keyword>
<dbReference type="KEGG" id="pmj:P9211_06471"/>
<feature type="transmembrane region" description="Helical" evidence="4">
    <location>
        <begin position="57"/>
        <end position="77"/>
    </location>
</feature>
<protein>
    <recommendedName>
        <fullName evidence="5">Fatty acid desaturase domain-containing protein</fullName>
    </recommendedName>
</protein>
<keyword evidence="4" id="KW-0472">Membrane</keyword>
<comment type="cofactor">
    <cofactor evidence="1">
        <name>Fe(2+)</name>
        <dbReference type="ChEBI" id="CHEBI:29033"/>
    </cofactor>
</comment>
<organism evidence="6 7">
    <name type="scientific">Prochlorococcus marinus (strain MIT 9211)</name>
    <dbReference type="NCBI Taxonomy" id="93059"/>
    <lineage>
        <taxon>Bacteria</taxon>
        <taxon>Bacillati</taxon>
        <taxon>Cyanobacteriota</taxon>
        <taxon>Cyanophyceae</taxon>
        <taxon>Synechococcales</taxon>
        <taxon>Prochlorococcaceae</taxon>
        <taxon>Prochlorococcus</taxon>
    </lineage>
</organism>
<dbReference type="Pfam" id="PF00487">
    <property type="entry name" value="FA_desaturase"/>
    <property type="match status" value="1"/>
</dbReference>
<dbReference type="AlphaFoldDB" id="A9B9R6"/>
<accession>A9B9R6</accession>
<keyword evidence="3" id="KW-0408">Iron</keyword>
<name>A9B9R6_PROM4</name>
<evidence type="ECO:0000259" key="5">
    <source>
        <dbReference type="Pfam" id="PF00487"/>
    </source>
</evidence>
<dbReference type="InterPro" id="IPR005804">
    <property type="entry name" value="FA_desaturase_dom"/>
</dbReference>
<keyword evidence="7" id="KW-1185">Reference proteome</keyword>
<evidence type="ECO:0000256" key="4">
    <source>
        <dbReference type="SAM" id="Phobius"/>
    </source>
</evidence>
<feature type="domain" description="Fatty acid desaturase" evidence="5">
    <location>
        <begin position="56"/>
        <end position="122"/>
    </location>
</feature>
<dbReference type="HOGENOM" id="CLU_1494951_0_0_3"/>
<dbReference type="GO" id="GO:0006629">
    <property type="term" value="P:lipid metabolic process"/>
    <property type="evidence" value="ECO:0007669"/>
    <property type="project" value="InterPro"/>
</dbReference>
<feature type="transmembrane region" description="Helical" evidence="4">
    <location>
        <begin position="27"/>
        <end position="51"/>
    </location>
</feature>
<dbReference type="PANTHER" id="PTHR32100">
    <property type="entry name" value="OMEGA-6 FATTY ACID DESATURASE, CHLOROPLASTIC"/>
    <property type="match status" value="1"/>
</dbReference>
<dbReference type="InterPro" id="IPR012171">
    <property type="entry name" value="Fatty_acid_desaturase"/>
</dbReference>
<dbReference type="Proteomes" id="UP000000788">
    <property type="component" value="Chromosome"/>
</dbReference>
<proteinExistence type="inferred from homology"/>
<dbReference type="EMBL" id="CP000878">
    <property type="protein sequence ID" value="ABX08578.1"/>
    <property type="molecule type" value="Genomic_DNA"/>
</dbReference>
<evidence type="ECO:0000256" key="3">
    <source>
        <dbReference type="ARBA" id="ARBA00023004"/>
    </source>
</evidence>
<evidence type="ECO:0000256" key="2">
    <source>
        <dbReference type="ARBA" id="ARBA00008749"/>
    </source>
</evidence>
<evidence type="ECO:0000313" key="7">
    <source>
        <dbReference type="Proteomes" id="UP000000788"/>
    </source>
</evidence>
<dbReference type="GO" id="GO:0016491">
    <property type="term" value="F:oxidoreductase activity"/>
    <property type="evidence" value="ECO:0007669"/>
    <property type="project" value="InterPro"/>
</dbReference>
<evidence type="ECO:0000256" key="1">
    <source>
        <dbReference type="ARBA" id="ARBA00001954"/>
    </source>
</evidence>
<feature type="transmembrane region" description="Helical" evidence="4">
    <location>
        <begin position="159"/>
        <end position="178"/>
    </location>
</feature>
<evidence type="ECO:0000313" key="6">
    <source>
        <dbReference type="EMBL" id="ABX08578.1"/>
    </source>
</evidence>
<dbReference type="STRING" id="93059.P9211_06471"/>
<dbReference type="eggNOG" id="COG3239">
    <property type="taxonomic scope" value="Bacteria"/>
</dbReference>
<sequence>MKDIPTNSQARAVIPKKCFSCKTSRSIYYLIQSLAIQAVIILVGLTIPLTGKLAPAWFIYDLISGTCAMGFWVLAHECGHGAFSADRKLQTMIGYILHSFLLVPYFSWQRSHAIHHRFTNHISKGETHVPLVVGGNSISENEGGDNELAIAKTIGKNTFGVLQLILHLIFGWPAYLLAGK</sequence>
<keyword evidence="4" id="KW-1133">Transmembrane helix</keyword>
<gene>
    <name evidence="6" type="ordered locus">P9211_06471</name>
</gene>
<reference evidence="6 7" key="1">
    <citation type="journal article" date="2007" name="PLoS Genet.">
        <title>Patterns and implications of gene gain and loss in the evolution of Prochlorococcus.</title>
        <authorList>
            <person name="Kettler G.C."/>
            <person name="Martiny A.C."/>
            <person name="Huang K."/>
            <person name="Zucker J."/>
            <person name="Coleman M.L."/>
            <person name="Rodrigue S."/>
            <person name="Chen F."/>
            <person name="Lapidus A."/>
            <person name="Ferriera S."/>
            <person name="Johnson J."/>
            <person name="Steglich C."/>
            <person name="Church G.M."/>
            <person name="Richardson P."/>
            <person name="Chisholm S.W."/>
        </authorList>
    </citation>
    <scope>NUCLEOTIDE SEQUENCE [LARGE SCALE GENOMIC DNA]</scope>
    <source>
        <strain evidence="7">MIT 9211</strain>
    </source>
</reference>
<comment type="similarity">
    <text evidence="2">Belongs to the fatty acid desaturase type 2 family.</text>
</comment>